<sequence>MAAINISSYGIISGINAARHSDGKSVIVLVRESSYIDAGKHTTTSKYTAGGVSPGDITARLVILEANRIRFMN</sequence>
<evidence type="ECO:0000313" key="2">
    <source>
        <dbReference type="Proteomes" id="UP001370490"/>
    </source>
</evidence>
<gene>
    <name evidence="1" type="ORF">RJ641_012870</name>
</gene>
<dbReference type="EMBL" id="JBAMMX010000019">
    <property type="protein sequence ID" value="KAK6922363.1"/>
    <property type="molecule type" value="Genomic_DNA"/>
</dbReference>
<proteinExistence type="predicted"/>
<dbReference type="Proteomes" id="UP001370490">
    <property type="component" value="Unassembled WGS sequence"/>
</dbReference>
<comment type="caution">
    <text evidence="1">The sequence shown here is derived from an EMBL/GenBank/DDBJ whole genome shotgun (WGS) entry which is preliminary data.</text>
</comment>
<protein>
    <submittedName>
        <fullName evidence="1">Uncharacterized protein</fullName>
    </submittedName>
</protein>
<organism evidence="1 2">
    <name type="scientific">Dillenia turbinata</name>
    <dbReference type="NCBI Taxonomy" id="194707"/>
    <lineage>
        <taxon>Eukaryota</taxon>
        <taxon>Viridiplantae</taxon>
        <taxon>Streptophyta</taxon>
        <taxon>Embryophyta</taxon>
        <taxon>Tracheophyta</taxon>
        <taxon>Spermatophyta</taxon>
        <taxon>Magnoliopsida</taxon>
        <taxon>eudicotyledons</taxon>
        <taxon>Gunneridae</taxon>
        <taxon>Pentapetalae</taxon>
        <taxon>Dilleniales</taxon>
        <taxon>Dilleniaceae</taxon>
        <taxon>Dillenia</taxon>
    </lineage>
</organism>
<accession>A0AAN8V6W7</accession>
<evidence type="ECO:0000313" key="1">
    <source>
        <dbReference type="EMBL" id="KAK6922363.1"/>
    </source>
</evidence>
<keyword evidence="2" id="KW-1185">Reference proteome</keyword>
<name>A0AAN8V6W7_9MAGN</name>
<reference evidence="1 2" key="1">
    <citation type="submission" date="2023-12" db="EMBL/GenBank/DDBJ databases">
        <title>A high-quality genome assembly for Dillenia turbinata (Dilleniales).</title>
        <authorList>
            <person name="Chanderbali A."/>
        </authorList>
    </citation>
    <scope>NUCLEOTIDE SEQUENCE [LARGE SCALE GENOMIC DNA]</scope>
    <source>
        <strain evidence="1">LSX21</strain>
        <tissue evidence="1">Leaf</tissue>
    </source>
</reference>
<dbReference type="AlphaFoldDB" id="A0AAN8V6W7"/>